<feature type="site" description="Linear diubiquitin binding" evidence="5">
    <location>
        <position position="362"/>
    </location>
</feature>
<protein>
    <recommendedName>
        <fullName evidence="7">Rhodanese domain-containing protein</fullName>
    </recommendedName>
</protein>
<comment type="similarity">
    <text evidence="2">Belongs to the peptidase C65 family. Otulin subfamily.</text>
</comment>
<accession>A0A8J6F2X1</accession>
<feature type="active site" evidence="4">
    <location>
        <position position="177"/>
    </location>
</feature>
<sequence>MQGEDVSDVPSVTEQKQPEDVPETLHACEGYSIMGDCVKSKPEQPPSDPSPEDRPDAVETSPKDVTDGICSSLASQRSESKKVAGQVCAVQKESSLDTDEDIYRDEEEIEKEKIQKGIATTEKSTSDDLKLGVGPEVDIIEYCQREWRGKTTVARKMMQGYEEMSHYFGSIRRVRGDNYCALRATLFQCLSQMSKLPRWMVDGDLTELPEKLVKKYDWIKLWRFWHSYGNKKTWVRIKECLELLKEKWCELSKIQSPDKKQASCDEIFQTEEEYYLYEAVKFLMLKTAIDLFNASEDGEEVPVFSWLLFARNTSNNPSEFLKNHLNHVGHSGGLEQVEMFLLGYALQHTIKVYRLYKYGTDEFITHYPDDQADWPVVTLITEDDRHYNVPVRVCEETSL</sequence>
<dbReference type="AlphaFoldDB" id="A0A8J6F2X1"/>
<comment type="subcellular location">
    <subcellularLocation>
        <location evidence="1">Cytoplasm</location>
    </subcellularLocation>
</comment>
<name>A0A8J6F2X1_ELECQ</name>
<dbReference type="Proteomes" id="UP000770717">
    <property type="component" value="Unassembled WGS sequence"/>
</dbReference>
<feature type="compositionally biased region" description="Basic and acidic residues" evidence="6">
    <location>
        <begin position="51"/>
        <end position="66"/>
    </location>
</feature>
<feature type="domain" description="Rhodanese" evidence="7">
    <location>
        <begin position="130"/>
        <end position="183"/>
    </location>
</feature>
<dbReference type="PANTHER" id="PTHR33662">
    <property type="entry name" value="OTU DEUBIQUITINASE WITH LINEAR LINKAGE-SPECIFICITY A-RELATED"/>
    <property type="match status" value="1"/>
</dbReference>
<feature type="region of interest" description="Linear diubiquitin binding" evidence="5">
    <location>
        <begin position="146"/>
        <end position="147"/>
    </location>
</feature>
<evidence type="ECO:0000256" key="4">
    <source>
        <dbReference type="PIRSR" id="PIRSR623237-1"/>
    </source>
</evidence>
<dbReference type="GO" id="GO:0004843">
    <property type="term" value="F:cysteine-type deubiquitinase activity"/>
    <property type="evidence" value="ECO:0007669"/>
    <property type="project" value="InterPro"/>
</dbReference>
<dbReference type="PANTHER" id="PTHR33662:SF2">
    <property type="entry name" value="UBIQUITIN THIOESTERASE OTULIN"/>
    <property type="match status" value="1"/>
</dbReference>
<dbReference type="PRINTS" id="PR02055">
    <property type="entry name" value="PROTEINF105"/>
</dbReference>
<feature type="region of interest" description="Linear diubiquitin binding" evidence="5">
    <location>
        <begin position="383"/>
        <end position="385"/>
    </location>
</feature>
<dbReference type="GO" id="GO:0050728">
    <property type="term" value="P:negative regulation of inflammatory response"/>
    <property type="evidence" value="ECO:0007669"/>
    <property type="project" value="TreeGrafter"/>
</dbReference>
<dbReference type="PROSITE" id="PS50206">
    <property type="entry name" value="RHODANESE_3"/>
    <property type="match status" value="1"/>
</dbReference>
<dbReference type="GO" id="GO:0045087">
    <property type="term" value="P:innate immune response"/>
    <property type="evidence" value="ECO:0007669"/>
    <property type="project" value="TreeGrafter"/>
</dbReference>
<evidence type="ECO:0000256" key="5">
    <source>
        <dbReference type="PIRSR" id="PIRSR623237-2"/>
    </source>
</evidence>
<gene>
    <name evidence="8" type="ORF">GDO78_012855</name>
</gene>
<feature type="region of interest" description="Disordered" evidence="6">
    <location>
        <begin position="1"/>
        <end position="77"/>
    </location>
</feature>
<dbReference type="PRINTS" id="PR02057">
    <property type="entry name" value="PROTEINF105B"/>
</dbReference>
<evidence type="ECO:0000256" key="3">
    <source>
        <dbReference type="ARBA" id="ARBA00022490"/>
    </source>
</evidence>
<evidence type="ECO:0000256" key="6">
    <source>
        <dbReference type="SAM" id="MobiDB-lite"/>
    </source>
</evidence>
<proteinExistence type="inferred from homology"/>
<evidence type="ECO:0000256" key="2">
    <source>
        <dbReference type="ARBA" id="ARBA00010267"/>
    </source>
</evidence>
<feature type="active site" description="Nucleophile" evidence="4">
    <location>
        <position position="180"/>
    </location>
</feature>
<dbReference type="InterPro" id="IPR023237">
    <property type="entry name" value="Otulin"/>
</dbReference>
<dbReference type="GO" id="GO:0005737">
    <property type="term" value="C:cytoplasm"/>
    <property type="evidence" value="ECO:0007669"/>
    <property type="project" value="UniProtKB-SubCell"/>
</dbReference>
<dbReference type="GO" id="GO:1990108">
    <property type="term" value="P:protein linear deubiquitination"/>
    <property type="evidence" value="ECO:0007669"/>
    <property type="project" value="InterPro"/>
</dbReference>
<feature type="region of interest" description="Linear diubiquitin binding" evidence="5">
    <location>
        <begin position="175"/>
        <end position="177"/>
    </location>
</feature>
<dbReference type="GO" id="GO:0010803">
    <property type="term" value="P:regulation of tumor necrosis factor-mediated signaling pathway"/>
    <property type="evidence" value="ECO:0007669"/>
    <property type="project" value="TreeGrafter"/>
</dbReference>
<dbReference type="InterPro" id="IPR023235">
    <property type="entry name" value="FAM105"/>
</dbReference>
<dbReference type="EMBL" id="WNTK01000008">
    <property type="protein sequence ID" value="KAG9479400.1"/>
    <property type="molecule type" value="Genomic_DNA"/>
</dbReference>
<reference evidence="8" key="1">
    <citation type="thesis" date="2020" institute="ProQuest LLC" country="789 East Eisenhower Parkway, Ann Arbor, MI, USA">
        <title>Comparative Genomics and Chromosome Evolution.</title>
        <authorList>
            <person name="Mudd A.B."/>
        </authorList>
    </citation>
    <scope>NUCLEOTIDE SEQUENCE</scope>
    <source>
        <strain evidence="8">HN-11 Male</strain>
        <tissue evidence="8">Kidney and liver</tissue>
    </source>
</reference>
<evidence type="ECO:0000259" key="7">
    <source>
        <dbReference type="PROSITE" id="PS50206"/>
    </source>
</evidence>
<evidence type="ECO:0000313" key="9">
    <source>
        <dbReference type="Proteomes" id="UP000770717"/>
    </source>
</evidence>
<organism evidence="8 9">
    <name type="scientific">Eleutherodactylus coqui</name>
    <name type="common">Puerto Rican coqui</name>
    <dbReference type="NCBI Taxonomy" id="57060"/>
    <lineage>
        <taxon>Eukaryota</taxon>
        <taxon>Metazoa</taxon>
        <taxon>Chordata</taxon>
        <taxon>Craniata</taxon>
        <taxon>Vertebrata</taxon>
        <taxon>Euteleostomi</taxon>
        <taxon>Amphibia</taxon>
        <taxon>Batrachia</taxon>
        <taxon>Anura</taxon>
        <taxon>Neobatrachia</taxon>
        <taxon>Hyloidea</taxon>
        <taxon>Eleutherodactylidae</taxon>
        <taxon>Eleutherodactylinae</taxon>
        <taxon>Eleutherodactylus</taxon>
        <taxon>Eleutherodactylus</taxon>
    </lineage>
</organism>
<dbReference type="OrthoDB" id="6288034at2759"/>
<feature type="active site" evidence="4">
    <location>
        <position position="386"/>
    </location>
</feature>
<evidence type="ECO:0000313" key="8">
    <source>
        <dbReference type="EMBL" id="KAG9479400.1"/>
    </source>
</evidence>
<evidence type="ECO:0000256" key="1">
    <source>
        <dbReference type="ARBA" id="ARBA00004496"/>
    </source>
</evidence>
<dbReference type="InterPro" id="IPR001763">
    <property type="entry name" value="Rhodanese-like_dom"/>
</dbReference>
<keyword evidence="3" id="KW-0963">Cytoplasm</keyword>
<dbReference type="Pfam" id="PF16218">
    <property type="entry name" value="Peptidase_C101"/>
    <property type="match status" value="1"/>
</dbReference>
<comment type="caution">
    <text evidence="8">The sequence shown here is derived from an EMBL/GenBank/DDBJ whole genome shotgun (WGS) entry which is preliminary data.</text>
</comment>
<keyword evidence="9" id="KW-1185">Reference proteome</keyword>